<evidence type="ECO:0000256" key="4">
    <source>
        <dbReference type="ARBA" id="ARBA00021948"/>
    </source>
</evidence>
<comment type="caution">
    <text evidence="9">The sequence shown here is derived from an EMBL/GenBank/DDBJ whole genome shotgun (WGS) entry which is preliminary data.</text>
</comment>
<dbReference type="Pfam" id="PF04029">
    <property type="entry name" value="2-ph_phosp"/>
    <property type="match status" value="1"/>
</dbReference>
<dbReference type="Gene3D" id="3.90.1560.10">
    <property type="entry name" value="ComB-like"/>
    <property type="match status" value="1"/>
</dbReference>
<evidence type="ECO:0000256" key="3">
    <source>
        <dbReference type="ARBA" id="ARBA00012953"/>
    </source>
</evidence>
<accession>A0A315Z751</accession>
<name>A0A315Z751_SEDFL</name>
<dbReference type="GO" id="GO:0050545">
    <property type="term" value="F:sulfopyruvate decarboxylase activity"/>
    <property type="evidence" value="ECO:0007669"/>
    <property type="project" value="TreeGrafter"/>
</dbReference>
<comment type="similarity">
    <text evidence="2 8">Belongs to the ComB family.</text>
</comment>
<proteinExistence type="inferred from homology"/>
<evidence type="ECO:0000256" key="5">
    <source>
        <dbReference type="ARBA" id="ARBA00022801"/>
    </source>
</evidence>
<dbReference type="InterPro" id="IPR005238">
    <property type="entry name" value="ComB-like"/>
</dbReference>
<reference evidence="9 10" key="1">
    <citation type="submission" date="2018-03" db="EMBL/GenBank/DDBJ databases">
        <title>Genomic Encyclopedia of Archaeal and Bacterial Type Strains, Phase II (KMG-II): from individual species to whole genera.</title>
        <authorList>
            <person name="Goeker M."/>
        </authorList>
    </citation>
    <scope>NUCLEOTIDE SEQUENCE [LARGE SCALE GENOMIC DNA]</scope>
    <source>
        <strain evidence="9 10">DSM 28229</strain>
    </source>
</reference>
<evidence type="ECO:0000313" key="10">
    <source>
        <dbReference type="Proteomes" id="UP000245535"/>
    </source>
</evidence>
<organism evidence="9 10">
    <name type="scientific">Sediminitomix flava</name>
    <dbReference type="NCBI Taxonomy" id="379075"/>
    <lineage>
        <taxon>Bacteria</taxon>
        <taxon>Pseudomonadati</taxon>
        <taxon>Bacteroidota</taxon>
        <taxon>Cytophagia</taxon>
        <taxon>Cytophagales</taxon>
        <taxon>Flammeovirgaceae</taxon>
        <taxon>Sediminitomix</taxon>
    </lineage>
</organism>
<dbReference type="AlphaFoldDB" id="A0A315Z751"/>
<dbReference type="HAMAP" id="MF_00490">
    <property type="entry name" value="ComB"/>
    <property type="match status" value="1"/>
</dbReference>
<dbReference type="EC" id="3.1.3.71" evidence="3 8"/>
<dbReference type="FunFam" id="3.90.1560.10:FF:000001">
    <property type="entry name" value="Probable 2-phosphosulfolactate phosphatase"/>
    <property type="match status" value="1"/>
</dbReference>
<dbReference type="EMBL" id="QGDO01000007">
    <property type="protein sequence ID" value="PWJ38595.1"/>
    <property type="molecule type" value="Genomic_DNA"/>
</dbReference>
<dbReference type="PANTHER" id="PTHR37311:SF1">
    <property type="entry name" value="2-PHOSPHOSULFOLACTATE PHOSPHATASE-RELATED"/>
    <property type="match status" value="1"/>
</dbReference>
<dbReference type="PANTHER" id="PTHR37311">
    <property type="entry name" value="2-PHOSPHOSULFOLACTATE PHOSPHATASE-RELATED"/>
    <property type="match status" value="1"/>
</dbReference>
<dbReference type="GO" id="GO:0050532">
    <property type="term" value="F:2-phosphosulfolactate phosphatase activity"/>
    <property type="evidence" value="ECO:0007669"/>
    <property type="project" value="UniProtKB-UniRule"/>
</dbReference>
<sequence>MRKIEVCYTPELIQLYPLEDKVVVVVDVLRATSCMVAGLANGVKEVRPVASVDAAWEIAKEGYITAGERNGVKVEGFQIGNSPFEHMEMGKSNAKIVQTTTNGTLAIDKSAYAPHVIIGAMLNVSAVAEYLKKYDHDVIIHCAGWKGKYSLEDSLFAGALLERLKSDFTIGCDAGLAALTMYNAVKDDIFGFMKTSSHVQRLGKLGVIDDIEYCLKEDIFDIVPVLENTAIVVPEQ</sequence>
<comment type="cofactor">
    <cofactor evidence="1 8">
        <name>Mg(2+)</name>
        <dbReference type="ChEBI" id="CHEBI:18420"/>
    </cofactor>
</comment>
<protein>
    <recommendedName>
        <fullName evidence="4 8">Probable 2-phosphosulfolactate phosphatase</fullName>
        <ecNumber evidence="3 8">3.1.3.71</ecNumber>
    </recommendedName>
</protein>
<dbReference type="Proteomes" id="UP000245535">
    <property type="component" value="Unassembled WGS sequence"/>
</dbReference>
<keyword evidence="5 8" id="KW-0378">Hydrolase</keyword>
<evidence type="ECO:0000313" key="9">
    <source>
        <dbReference type="EMBL" id="PWJ38595.1"/>
    </source>
</evidence>
<keyword evidence="6 8" id="KW-0460">Magnesium</keyword>
<dbReference type="RefSeq" id="WP_109621811.1">
    <property type="nucleotide sequence ID" value="NZ_QGDO01000007.1"/>
</dbReference>
<dbReference type="GO" id="GO:0000287">
    <property type="term" value="F:magnesium ion binding"/>
    <property type="evidence" value="ECO:0007669"/>
    <property type="project" value="UniProtKB-UniRule"/>
</dbReference>
<evidence type="ECO:0000256" key="7">
    <source>
        <dbReference type="ARBA" id="ARBA00033711"/>
    </source>
</evidence>
<comment type="catalytic activity">
    <reaction evidence="7 8">
        <text>(2R)-O-phospho-3-sulfolactate + H2O = (2R)-3-sulfolactate + phosphate</text>
        <dbReference type="Rhea" id="RHEA:23416"/>
        <dbReference type="ChEBI" id="CHEBI:15377"/>
        <dbReference type="ChEBI" id="CHEBI:15597"/>
        <dbReference type="ChEBI" id="CHEBI:43474"/>
        <dbReference type="ChEBI" id="CHEBI:58738"/>
        <dbReference type="EC" id="3.1.3.71"/>
    </reaction>
</comment>
<evidence type="ECO:0000256" key="1">
    <source>
        <dbReference type="ARBA" id="ARBA00001946"/>
    </source>
</evidence>
<dbReference type="SUPFAM" id="SSF142823">
    <property type="entry name" value="ComB-like"/>
    <property type="match status" value="1"/>
</dbReference>
<evidence type="ECO:0000256" key="8">
    <source>
        <dbReference type="HAMAP-Rule" id="MF_00490"/>
    </source>
</evidence>
<dbReference type="InterPro" id="IPR036702">
    <property type="entry name" value="ComB-like_sf"/>
</dbReference>
<keyword evidence="10" id="KW-1185">Reference proteome</keyword>
<dbReference type="OrthoDB" id="4913at2"/>
<evidence type="ECO:0000256" key="6">
    <source>
        <dbReference type="ARBA" id="ARBA00022842"/>
    </source>
</evidence>
<evidence type="ECO:0000256" key="2">
    <source>
        <dbReference type="ARBA" id="ARBA00009997"/>
    </source>
</evidence>
<gene>
    <name evidence="8" type="primary">comB</name>
    <name evidence="9" type="ORF">BC781_107185</name>
</gene>